<sequence length="287" mass="32085">MYDLRGLVEQELLQPVQPKVASMAVAIAGQHPGAARAVLFYGSCLRERQFDGLMLDFYLIVSSYRQAYAKRWLATANRLIPPNVFYFEHDRLVAKYAVLSEADFHRLNGPETGSVSVWARFAQPSRLVWTSSEQAKAHAIDAVSRAVPTLFAAAGEVAGEPLLDRWRRAFALTYSAELRAERKGRAASVVDSDPDRYRRFGEAAQLERPANAAKQPSWRRRRLEGKALSVARLAKASATFAGGIDYIAWKINRHAGTTIEIKPWQRRWPLLAALSLAPRLLRAGAVR</sequence>
<reference evidence="1 2" key="1">
    <citation type="submission" date="2020-03" db="EMBL/GenBank/DDBJ databases">
        <title>Sphingomonas sp. nov., isolated from fish.</title>
        <authorList>
            <person name="Hyun D.-W."/>
            <person name="Bae J.-W."/>
        </authorList>
    </citation>
    <scope>NUCLEOTIDE SEQUENCE [LARGE SCALE GENOMIC DNA]</scope>
    <source>
        <strain evidence="1 2">HDW15B</strain>
    </source>
</reference>
<evidence type="ECO:0008006" key="3">
    <source>
        <dbReference type="Google" id="ProtNLM"/>
    </source>
</evidence>
<dbReference type="AlphaFoldDB" id="A0A6G7YNX9"/>
<dbReference type="EMBL" id="CP049869">
    <property type="protein sequence ID" value="QIK78450.1"/>
    <property type="molecule type" value="Genomic_DNA"/>
</dbReference>
<dbReference type="KEGG" id="spii:G7077_05580"/>
<dbReference type="Proteomes" id="UP000503222">
    <property type="component" value="Chromosome"/>
</dbReference>
<gene>
    <name evidence="1" type="ORF">G7077_05580</name>
</gene>
<keyword evidence="2" id="KW-1185">Reference proteome</keyword>
<accession>A0A6G7YNX9</accession>
<proteinExistence type="predicted"/>
<name>A0A6G7YNX9_9SPHN</name>
<evidence type="ECO:0000313" key="1">
    <source>
        <dbReference type="EMBL" id="QIK78450.1"/>
    </source>
</evidence>
<organism evidence="1 2">
    <name type="scientific">Sphingomonas piscis</name>
    <dbReference type="NCBI Taxonomy" id="2714943"/>
    <lineage>
        <taxon>Bacteria</taxon>
        <taxon>Pseudomonadati</taxon>
        <taxon>Pseudomonadota</taxon>
        <taxon>Alphaproteobacteria</taxon>
        <taxon>Sphingomonadales</taxon>
        <taxon>Sphingomonadaceae</taxon>
        <taxon>Sphingomonas</taxon>
    </lineage>
</organism>
<evidence type="ECO:0000313" key="2">
    <source>
        <dbReference type="Proteomes" id="UP000503222"/>
    </source>
</evidence>
<dbReference type="RefSeq" id="WP_166410843.1">
    <property type="nucleotide sequence ID" value="NZ_CP049869.1"/>
</dbReference>
<protein>
    <recommendedName>
        <fullName evidence="3">Phosphatidate cytidylyltransferase</fullName>
    </recommendedName>
</protein>